<protein>
    <submittedName>
        <fullName evidence="2">Uncharacterized protein</fullName>
    </submittedName>
</protein>
<feature type="chain" id="PRO_5042103572" evidence="1">
    <location>
        <begin position="21"/>
        <end position="131"/>
    </location>
</feature>
<name>A0AAE4G857_9BURK</name>
<gene>
    <name evidence="2" type="ORF">RJN63_12280</name>
</gene>
<feature type="signal peptide" evidence="1">
    <location>
        <begin position="1"/>
        <end position="20"/>
    </location>
</feature>
<comment type="caution">
    <text evidence="2">The sequence shown here is derived from an EMBL/GenBank/DDBJ whole genome shotgun (WGS) entry which is preliminary data.</text>
</comment>
<proteinExistence type="predicted"/>
<evidence type="ECO:0000313" key="2">
    <source>
        <dbReference type="EMBL" id="MDT0337612.1"/>
    </source>
</evidence>
<organism evidence="2">
    <name type="scientific">Herbaspirillum huttiense subsp. nephrolepidis</name>
    <dbReference type="NCBI Taxonomy" id="3075126"/>
    <lineage>
        <taxon>Bacteria</taxon>
        <taxon>Pseudomonadati</taxon>
        <taxon>Pseudomonadota</taxon>
        <taxon>Betaproteobacteria</taxon>
        <taxon>Burkholderiales</taxon>
        <taxon>Oxalobacteraceae</taxon>
        <taxon>Herbaspirillum</taxon>
    </lineage>
</organism>
<evidence type="ECO:0000256" key="1">
    <source>
        <dbReference type="SAM" id="SignalP"/>
    </source>
</evidence>
<reference evidence="2" key="1">
    <citation type="submission" date="2023-02" db="EMBL/GenBank/DDBJ databases">
        <title>Description of Herbaspirillum huttiense subsp. nephrolepsisexaltata and Herbaspirillum huttiense subsp. lycopersicon.</title>
        <authorList>
            <person name="Poudel M."/>
            <person name="Sharma A."/>
            <person name="Goss E."/>
            <person name="Tapia J.H."/>
            <person name="Harmon C.M."/>
            <person name="Jones J.B."/>
        </authorList>
    </citation>
    <scope>NUCLEOTIDE SEQUENCE</scope>
    <source>
        <strain evidence="2">NC40101</strain>
    </source>
</reference>
<dbReference type="EMBL" id="JAVRAA010000005">
    <property type="protein sequence ID" value="MDT0337612.1"/>
    <property type="molecule type" value="Genomic_DNA"/>
</dbReference>
<dbReference type="RefSeq" id="WP_284078311.1">
    <property type="nucleotide sequence ID" value="NZ_JAVLSM010000007.1"/>
</dbReference>
<sequence>MKLKFFAAVTGLIFAGAVHAVEIKAASNDPVLTSEQFKTIVEQTLPASAKALNEDFRVIAILETTKSRPGEDLFFYSVMMHRKVIDATSKKVYWAQTGGVRGNGITSGAEALEKDIRKYMEIGVNSFKTDQ</sequence>
<dbReference type="AlphaFoldDB" id="A0AAE4G857"/>
<accession>A0AAE4G857</accession>
<keyword evidence="1" id="KW-0732">Signal</keyword>